<dbReference type="EMBL" id="QRDQ01000009">
    <property type="protein sequence ID" value="RED23825.1"/>
    <property type="molecule type" value="Genomic_DNA"/>
</dbReference>
<dbReference type="OrthoDB" id="886186at2"/>
<dbReference type="RefSeq" id="WP_115888899.1">
    <property type="nucleotide sequence ID" value="NZ_QRDQ01000009.1"/>
</dbReference>
<organism evidence="2 3">
    <name type="scientific">Flavobacterium cutihirudinis</name>
    <dbReference type="NCBI Taxonomy" id="1265740"/>
    <lineage>
        <taxon>Bacteria</taxon>
        <taxon>Pseudomonadati</taxon>
        <taxon>Bacteroidota</taxon>
        <taxon>Flavobacteriia</taxon>
        <taxon>Flavobacteriales</taxon>
        <taxon>Flavobacteriaceae</taxon>
        <taxon>Flavobacterium</taxon>
    </lineage>
</organism>
<keyword evidence="1" id="KW-0812">Transmembrane</keyword>
<gene>
    <name evidence="2" type="ORF">BD847_2897</name>
</gene>
<evidence type="ECO:0000256" key="1">
    <source>
        <dbReference type="SAM" id="Phobius"/>
    </source>
</evidence>
<name>A0A3D9FTD5_9FLAO</name>
<comment type="caution">
    <text evidence="2">The sequence shown here is derived from an EMBL/GenBank/DDBJ whole genome shotgun (WGS) entry which is preliminary data.</text>
</comment>
<evidence type="ECO:0000313" key="2">
    <source>
        <dbReference type="EMBL" id="RED23825.1"/>
    </source>
</evidence>
<feature type="transmembrane region" description="Helical" evidence="1">
    <location>
        <begin position="103"/>
        <end position="125"/>
    </location>
</feature>
<evidence type="ECO:0000313" key="3">
    <source>
        <dbReference type="Proteomes" id="UP000257004"/>
    </source>
</evidence>
<dbReference type="AlphaFoldDB" id="A0A3D9FTD5"/>
<keyword evidence="3" id="KW-1185">Reference proteome</keyword>
<accession>A0A3D9FTD5</accession>
<feature type="transmembrane region" description="Helical" evidence="1">
    <location>
        <begin position="131"/>
        <end position="152"/>
    </location>
</feature>
<proteinExistence type="predicted"/>
<keyword evidence="1" id="KW-0472">Membrane</keyword>
<sequence length="174" mass="20631">MSDFLRKIQLIKDITIQLPISKKDFTEKFRNNVDESDFSFVPFEVFQSSRNEYKGNIDGSAFELKKRRRLFDTNYSFAKVTGSLIERNDKLIIDAEILGFRKIMILFFGFTIFFYLIAFTGMMFGNNNIPFFALTFLLIHMSLVLGIPYFVIRRSVNRMAYDLERDFHYWATKN</sequence>
<reference evidence="2 3" key="1">
    <citation type="submission" date="2018-07" db="EMBL/GenBank/DDBJ databases">
        <title>Genomic Encyclopedia of Archaeal and Bacterial Type Strains, Phase II (KMG-II): from individual species to whole genera.</title>
        <authorList>
            <person name="Goeker M."/>
        </authorList>
    </citation>
    <scope>NUCLEOTIDE SEQUENCE [LARGE SCALE GENOMIC DNA]</scope>
    <source>
        <strain evidence="2 3">DSM 25795</strain>
    </source>
</reference>
<keyword evidence="1" id="KW-1133">Transmembrane helix</keyword>
<dbReference type="Proteomes" id="UP000257004">
    <property type="component" value="Unassembled WGS sequence"/>
</dbReference>
<protein>
    <submittedName>
        <fullName evidence="2">Uncharacterized protein</fullName>
    </submittedName>
</protein>